<dbReference type="Pfam" id="PF12974">
    <property type="entry name" value="Phosphonate-bd"/>
    <property type="match status" value="1"/>
</dbReference>
<keyword evidence="1" id="KW-0732">Signal</keyword>
<dbReference type="PANTHER" id="PTHR35841:SF1">
    <property type="entry name" value="PHOSPHONATES-BINDING PERIPLASMIC PROTEIN"/>
    <property type="match status" value="1"/>
</dbReference>
<feature type="signal peptide" evidence="1">
    <location>
        <begin position="1"/>
        <end position="19"/>
    </location>
</feature>
<evidence type="ECO:0000313" key="2">
    <source>
        <dbReference type="EMBL" id="PPK62616.1"/>
    </source>
</evidence>
<accession>A0AB36ZXQ7</accession>
<name>A0AB36ZXQ7_9BACT</name>
<comment type="caution">
    <text evidence="2">The sequence shown here is derived from an EMBL/GenBank/DDBJ whole genome shotgun (WGS) entry which is preliminary data.</text>
</comment>
<dbReference type="RefSeq" id="WP_104411665.1">
    <property type="nucleotide sequence ID" value="NZ_PTIW01000002.1"/>
</dbReference>
<reference evidence="2 3" key="1">
    <citation type="submission" date="2018-02" db="EMBL/GenBank/DDBJ databases">
        <title>Subsurface microbial communities from deep shales in Ohio and West Virginia, USA.</title>
        <authorList>
            <person name="Wrighton K."/>
        </authorList>
    </citation>
    <scope>NUCLEOTIDE SEQUENCE [LARGE SCALE GENOMIC DNA]</scope>
    <source>
        <strain evidence="2 3">MARC-MIP3H16</strain>
    </source>
</reference>
<organism evidence="2 3">
    <name type="scientific">Malaciobacter marinus</name>
    <dbReference type="NCBI Taxonomy" id="505249"/>
    <lineage>
        <taxon>Bacteria</taxon>
        <taxon>Pseudomonadati</taxon>
        <taxon>Campylobacterota</taxon>
        <taxon>Epsilonproteobacteria</taxon>
        <taxon>Campylobacterales</taxon>
        <taxon>Arcobacteraceae</taxon>
        <taxon>Malaciobacter</taxon>
    </lineage>
</organism>
<sequence>MFKKLVVLSFLMIGMLAQAQTYKFAVTDLEGMEELQREFGAFKKVLEDKTGDTFEFFAVPNRTAAVEAMKSKKIDFVLTGPAEYVVFKKMANVKQVAGFGRPDYFATIIVMADSGISSIKELKGKKVAFGSIGSTSKHLAPMQVIADYGLDPIKDIKAIHTNYKIQWKALKRGDISAIALTNDKFLKFRAAETELEPATFRAIGRSMDLPNDVLLAGGHISDSVVHKLKNVFMNNQKELAKAMLAGEDNQKFKGMKFLANVKDSDYNYVRSMYKTIGYPEFSNFVGE</sequence>
<dbReference type="AlphaFoldDB" id="A0AB36ZXQ7"/>
<proteinExistence type="predicted"/>
<evidence type="ECO:0000256" key="1">
    <source>
        <dbReference type="SAM" id="SignalP"/>
    </source>
</evidence>
<gene>
    <name evidence="2" type="ORF">B0F89_10218</name>
</gene>
<dbReference type="Proteomes" id="UP000239861">
    <property type="component" value="Unassembled WGS sequence"/>
</dbReference>
<dbReference type="PANTHER" id="PTHR35841">
    <property type="entry name" value="PHOSPHONATES-BINDING PERIPLASMIC PROTEIN"/>
    <property type="match status" value="1"/>
</dbReference>
<dbReference type="EMBL" id="PTIW01000002">
    <property type="protein sequence ID" value="PPK62616.1"/>
    <property type="molecule type" value="Genomic_DNA"/>
</dbReference>
<dbReference type="Gene3D" id="3.40.190.10">
    <property type="entry name" value="Periplasmic binding protein-like II"/>
    <property type="match status" value="2"/>
</dbReference>
<dbReference type="SUPFAM" id="SSF53850">
    <property type="entry name" value="Periplasmic binding protein-like II"/>
    <property type="match status" value="1"/>
</dbReference>
<feature type="chain" id="PRO_5044233426" evidence="1">
    <location>
        <begin position="20"/>
        <end position="287"/>
    </location>
</feature>
<protein>
    <submittedName>
        <fullName evidence="2">Phosphonate transport system substrate-binding protein</fullName>
    </submittedName>
</protein>
<dbReference type="CDD" id="cd01071">
    <property type="entry name" value="PBP2_PhnD_like"/>
    <property type="match status" value="1"/>
</dbReference>
<evidence type="ECO:0000313" key="3">
    <source>
        <dbReference type="Proteomes" id="UP000239861"/>
    </source>
</evidence>